<dbReference type="Pfam" id="PF00487">
    <property type="entry name" value="FA_desaturase"/>
    <property type="match status" value="1"/>
</dbReference>
<evidence type="ECO:0000256" key="7">
    <source>
        <dbReference type="ARBA" id="ARBA00022989"/>
    </source>
</evidence>
<evidence type="ECO:0000256" key="13">
    <source>
        <dbReference type="RuleBase" id="RU000581"/>
    </source>
</evidence>
<keyword evidence="11 14" id="KW-0472">Membrane</keyword>
<dbReference type="GO" id="GO:0005506">
    <property type="term" value="F:iron ion binding"/>
    <property type="evidence" value="ECO:0007669"/>
    <property type="project" value="TreeGrafter"/>
</dbReference>
<evidence type="ECO:0000256" key="12">
    <source>
        <dbReference type="ARBA" id="ARBA00023160"/>
    </source>
</evidence>
<evidence type="ECO:0000256" key="14">
    <source>
        <dbReference type="SAM" id="Phobius"/>
    </source>
</evidence>
<evidence type="ECO:0000256" key="4">
    <source>
        <dbReference type="ARBA" id="ARBA00022692"/>
    </source>
</evidence>
<evidence type="ECO:0000256" key="9">
    <source>
        <dbReference type="ARBA" id="ARBA00023004"/>
    </source>
</evidence>
<organism evidence="16 17">
    <name type="scientific">Mythimna separata</name>
    <name type="common">Oriental armyworm</name>
    <name type="synonym">Pseudaletia separata</name>
    <dbReference type="NCBI Taxonomy" id="271217"/>
    <lineage>
        <taxon>Eukaryota</taxon>
        <taxon>Metazoa</taxon>
        <taxon>Ecdysozoa</taxon>
        <taxon>Arthropoda</taxon>
        <taxon>Hexapoda</taxon>
        <taxon>Insecta</taxon>
        <taxon>Pterygota</taxon>
        <taxon>Neoptera</taxon>
        <taxon>Endopterygota</taxon>
        <taxon>Lepidoptera</taxon>
        <taxon>Glossata</taxon>
        <taxon>Ditrysia</taxon>
        <taxon>Noctuoidea</taxon>
        <taxon>Noctuidae</taxon>
        <taxon>Noctuinae</taxon>
        <taxon>Hadenini</taxon>
        <taxon>Mythimna</taxon>
    </lineage>
</organism>
<evidence type="ECO:0000256" key="11">
    <source>
        <dbReference type="ARBA" id="ARBA00023136"/>
    </source>
</evidence>
<dbReference type="PANTHER" id="PTHR11351:SF31">
    <property type="entry name" value="DESATURASE 1, ISOFORM A-RELATED"/>
    <property type="match status" value="1"/>
</dbReference>
<reference evidence="16" key="1">
    <citation type="submission" date="2023-03" db="EMBL/GenBank/DDBJ databases">
        <title>Chromosome-level genomes of two armyworms, Mythimna separata and Mythimna loreyi, provide insights into the biosynthesis and reception of sex pheromones.</title>
        <authorList>
            <person name="Zhao H."/>
        </authorList>
    </citation>
    <scope>NUCLEOTIDE SEQUENCE</scope>
    <source>
        <strain evidence="16">BeijingLab</strain>
        <tissue evidence="16">Pupa</tissue>
    </source>
</reference>
<evidence type="ECO:0000256" key="6">
    <source>
        <dbReference type="ARBA" id="ARBA00022832"/>
    </source>
</evidence>
<dbReference type="PROSITE" id="PS00476">
    <property type="entry name" value="FATTY_ACID_DESATUR_1"/>
    <property type="match status" value="1"/>
</dbReference>
<feature type="transmembrane region" description="Helical" evidence="14">
    <location>
        <begin position="183"/>
        <end position="203"/>
    </location>
</feature>
<evidence type="ECO:0000313" key="17">
    <source>
        <dbReference type="Proteomes" id="UP001231518"/>
    </source>
</evidence>
<feature type="transmembrane region" description="Helical" evidence="14">
    <location>
        <begin position="68"/>
        <end position="88"/>
    </location>
</feature>
<keyword evidence="8 13" id="KW-0560">Oxidoreductase</keyword>
<feature type="transmembrane region" description="Helical" evidence="14">
    <location>
        <begin position="209"/>
        <end position="233"/>
    </location>
</feature>
<comment type="subcellular location">
    <subcellularLocation>
        <location evidence="1">Membrane</location>
        <topology evidence="1">Multi-pass membrane protein</topology>
    </subcellularLocation>
</comment>
<evidence type="ECO:0000256" key="1">
    <source>
        <dbReference type="ARBA" id="ARBA00004141"/>
    </source>
</evidence>
<keyword evidence="10" id="KW-0443">Lipid metabolism</keyword>
<feature type="transmembrane region" description="Helical" evidence="14">
    <location>
        <begin position="39"/>
        <end position="61"/>
    </location>
</feature>
<dbReference type="PANTHER" id="PTHR11351">
    <property type="entry name" value="ACYL-COA DESATURASE"/>
    <property type="match status" value="1"/>
</dbReference>
<feature type="transmembrane region" description="Helical" evidence="14">
    <location>
        <begin position="100"/>
        <end position="122"/>
    </location>
</feature>
<accession>A0AAD7YMN4</accession>
<dbReference type="CDD" id="cd03505">
    <property type="entry name" value="Delta9-FADS-like"/>
    <property type="match status" value="1"/>
</dbReference>
<dbReference type="InterPro" id="IPR015876">
    <property type="entry name" value="Acyl-CoA_DS"/>
</dbReference>
<keyword evidence="17" id="KW-1185">Reference proteome</keyword>
<dbReference type="PRINTS" id="PR00075">
    <property type="entry name" value="FACDDSATRASE"/>
</dbReference>
<dbReference type="EMBL" id="JARGEI010000013">
    <property type="protein sequence ID" value="KAJ8721566.1"/>
    <property type="molecule type" value="Genomic_DNA"/>
</dbReference>
<keyword evidence="6" id="KW-0276">Fatty acid metabolism</keyword>
<sequence length="372" mass="42868">MQRPQSITDNSNSSNDLKHLKSIDSNAVLSPHSMIQDLVWRKVIIIAFIHITGSYGVYLLLTVAKWQTWLFLFLTQIATSVSITAGAHRLWTHKSYKAKLPLRIILLTLFTMTFQFSCISWVRIHRQHHKFSDTDADPHNAKRGFFFSHIGWSMVKRHPEVRAHTVDLSDVMADPLLRFQHKYYSLLLLIIGFIVPTYIPTLWAEETKVAFFVCACLRCVIAIHMISLVNSVAHMWGNKPYDKYIEPVESKMVSFLAAGEGFHNYHHSFPWDYRAAELGGYSLNLSKLFIDFMATIGWAYDLKVVPDELIKRRVERTGDGTHPVWGWDDPDLSADDKKFVVMINKTRNTDGVFALDNIVSFLRQQFNISFSK</sequence>
<dbReference type="GO" id="GO:0004768">
    <property type="term" value="F:stearoyl-CoA 9-desaturase activity"/>
    <property type="evidence" value="ECO:0007669"/>
    <property type="project" value="TreeGrafter"/>
</dbReference>
<protein>
    <recommendedName>
        <fullName evidence="15">Fatty acid desaturase domain-containing protein</fullName>
    </recommendedName>
</protein>
<evidence type="ECO:0000256" key="3">
    <source>
        <dbReference type="ARBA" id="ARBA00022516"/>
    </source>
</evidence>
<dbReference type="AlphaFoldDB" id="A0AAD7YMN4"/>
<keyword evidence="7 14" id="KW-1133">Transmembrane helix</keyword>
<comment type="cofactor">
    <cofactor evidence="13">
        <name>Fe(2+)</name>
        <dbReference type="ChEBI" id="CHEBI:29033"/>
    </cofactor>
</comment>
<evidence type="ECO:0000256" key="10">
    <source>
        <dbReference type="ARBA" id="ARBA00023098"/>
    </source>
</evidence>
<gene>
    <name evidence="16" type="ORF">PYW07_002341</name>
</gene>
<comment type="domain">
    <text evidence="13">The histidine box domains are involved in binding the catalytic metal ions.</text>
</comment>
<keyword evidence="9" id="KW-0408">Iron</keyword>
<evidence type="ECO:0000259" key="15">
    <source>
        <dbReference type="Pfam" id="PF00487"/>
    </source>
</evidence>
<dbReference type="Proteomes" id="UP001231518">
    <property type="component" value="Chromosome 12"/>
</dbReference>
<evidence type="ECO:0000256" key="5">
    <source>
        <dbReference type="ARBA" id="ARBA00022723"/>
    </source>
</evidence>
<evidence type="ECO:0000313" key="16">
    <source>
        <dbReference type="EMBL" id="KAJ8721566.1"/>
    </source>
</evidence>
<comment type="caution">
    <text evidence="16">The sequence shown here is derived from an EMBL/GenBank/DDBJ whole genome shotgun (WGS) entry which is preliminary data.</text>
</comment>
<keyword evidence="12 13" id="KW-0275">Fatty acid biosynthesis</keyword>
<keyword evidence="5" id="KW-0479">Metal-binding</keyword>
<comment type="similarity">
    <text evidence="2 13">Belongs to the fatty acid desaturase type 1 family.</text>
</comment>
<evidence type="ECO:0000256" key="2">
    <source>
        <dbReference type="ARBA" id="ARBA00009295"/>
    </source>
</evidence>
<dbReference type="InterPro" id="IPR005804">
    <property type="entry name" value="FA_desaturase_dom"/>
</dbReference>
<proteinExistence type="inferred from homology"/>
<feature type="domain" description="Fatty acid desaturase" evidence="15">
    <location>
        <begin position="66"/>
        <end position="270"/>
    </location>
</feature>
<dbReference type="GO" id="GO:0006636">
    <property type="term" value="P:unsaturated fatty acid biosynthetic process"/>
    <property type="evidence" value="ECO:0007669"/>
    <property type="project" value="TreeGrafter"/>
</dbReference>
<keyword evidence="3 13" id="KW-0444">Lipid biosynthesis</keyword>
<dbReference type="GO" id="GO:0005789">
    <property type="term" value="C:endoplasmic reticulum membrane"/>
    <property type="evidence" value="ECO:0007669"/>
    <property type="project" value="TreeGrafter"/>
</dbReference>
<keyword evidence="4 13" id="KW-0812">Transmembrane</keyword>
<evidence type="ECO:0000256" key="8">
    <source>
        <dbReference type="ARBA" id="ARBA00023002"/>
    </source>
</evidence>
<dbReference type="InterPro" id="IPR001522">
    <property type="entry name" value="FADS-1_CS"/>
</dbReference>
<name>A0AAD7YMN4_MYTSE</name>